<protein>
    <submittedName>
        <fullName evidence="1">Orf</fullName>
    </submittedName>
</protein>
<proteinExistence type="predicted"/>
<name>A0A0B4S3J0_ACIBA</name>
<accession>A0A0B4S3J0</accession>
<evidence type="ECO:0000313" key="1">
    <source>
        <dbReference type="EMBL" id="AIZ49220.1"/>
    </source>
</evidence>
<sequence>MTPMMRILMVNNLMTAIVVRFAPMMVMIDHHNLTTWPVETTEIKTRGDLNTHTPGKSSMDSITYYTIFRQPARRRPFGRRWHRVLIVLSNSVIRKTSTMTML</sequence>
<dbReference type="AlphaFoldDB" id="A0A0B4S3J0"/>
<organism evidence="1">
    <name type="scientific">Acinetobacter baumannii</name>
    <dbReference type="NCBI Taxonomy" id="470"/>
    <lineage>
        <taxon>Bacteria</taxon>
        <taxon>Pseudomonadati</taxon>
        <taxon>Pseudomonadota</taxon>
        <taxon>Gammaproteobacteria</taxon>
        <taxon>Moraxellales</taxon>
        <taxon>Moraxellaceae</taxon>
        <taxon>Acinetobacter</taxon>
        <taxon>Acinetobacter calcoaceticus/baumannii complex</taxon>
    </lineage>
</organism>
<dbReference type="EMBL" id="KP054476">
    <property type="protein sequence ID" value="AIZ49220.1"/>
    <property type="molecule type" value="Genomic_DNA"/>
</dbReference>
<reference evidence="1" key="1">
    <citation type="submission" date="2016-01" db="EMBL/GenBank/DDBJ databases">
        <title>Acinetobacter baumannii genomic island 1 (AGI1) a novel antibiotic resistance island found in ST25 A. baumannii.</title>
        <authorList>
            <person name="Hamidian M."/>
            <person name="Hall R.M."/>
        </authorList>
    </citation>
    <scope>NUCLEOTIDE SEQUENCE</scope>
    <source>
        <strain evidence="1">D4</strain>
    </source>
</reference>